<evidence type="ECO:0000313" key="1">
    <source>
        <dbReference type="EMBL" id="KAI8543365.1"/>
    </source>
</evidence>
<organism evidence="1 2">
    <name type="scientific">Rhododendron molle</name>
    <name type="common">Chinese azalea</name>
    <name type="synonym">Azalea mollis</name>
    <dbReference type="NCBI Taxonomy" id="49168"/>
    <lineage>
        <taxon>Eukaryota</taxon>
        <taxon>Viridiplantae</taxon>
        <taxon>Streptophyta</taxon>
        <taxon>Embryophyta</taxon>
        <taxon>Tracheophyta</taxon>
        <taxon>Spermatophyta</taxon>
        <taxon>Magnoliopsida</taxon>
        <taxon>eudicotyledons</taxon>
        <taxon>Gunneridae</taxon>
        <taxon>Pentapetalae</taxon>
        <taxon>asterids</taxon>
        <taxon>Ericales</taxon>
        <taxon>Ericaceae</taxon>
        <taxon>Ericoideae</taxon>
        <taxon>Rhodoreae</taxon>
        <taxon>Rhododendron</taxon>
    </lineage>
</organism>
<evidence type="ECO:0000313" key="2">
    <source>
        <dbReference type="Proteomes" id="UP001062846"/>
    </source>
</evidence>
<accession>A0ACC0MQW9</accession>
<proteinExistence type="predicted"/>
<gene>
    <name evidence="1" type="ORF">RHMOL_Rhmol08G0211700</name>
</gene>
<dbReference type="EMBL" id="CM046395">
    <property type="protein sequence ID" value="KAI8543365.1"/>
    <property type="molecule type" value="Genomic_DNA"/>
</dbReference>
<comment type="caution">
    <text evidence="1">The sequence shown here is derived from an EMBL/GenBank/DDBJ whole genome shotgun (WGS) entry which is preliminary data.</text>
</comment>
<sequence>MLPKNTQPSFSSVLLYPPKTPNFRIFQPFLSLSLSLSCGRVRTEIEERGAKTMGDKGKKLKVAISVKDHCFGMSRAALLPKHVAAMVKYQKDPLRALEMFNSVKKEQGFRHNLFSYKCMVEKLGYHGEFEAMEQVFAEMRANIDNCLLEGVYIGAMRHYGRKRKVQEAVDVFERMDFYNCEPSVLSYNAIMNILVENRYFNQAHKVYMRMRDKRIVPDVYTYTIRIKSFCRTKRPHAALRLLKNMPSHGCELNAVAYCTVVGGLYEENLQDEAYELFDEMLRSETCPDVTTFNKLVYTLTKKGDVQQSERLLNKVLKRGVSPNLFTFNIFIQGLCKRGQLKEAAGMVDIVKREGLSPDVVTYNTLICGLSNNCRVSEAENYLQKMVNEGLEPDGFTYNSIIGGYCKMGMVQNADKILNDAVFKGFVPDEFTYCSLMNGLCKDGDVERAMSVFKEALRRGLKPKSIIYNTLIKGLSQQGLIVEALHLMNEMQENGCKPDIWTYNLVINGLCKMSCVLDAHTLMSDAMAKGFLPDIFTFNTLIDGYCKQLKFANAIEILNSMWDHEVTPDVVTYNSVLNGLCKTSKSDDVRETFKVMVEKGCVPNVITYNILMESLCNDRKLVEALSLLDEMDTKGLAPDVVCFGTLMNGSCDNGDVDGAYQLFRRMGQQYKLLHTTATYNIMLNAFFEKLNMGMSHNLFLEMIDNGCPPDNYTYRVMIDGFCMTDNVDSAYNFLLDNIKKGFIPSLTTFGRVINCLCLKHRVHKAVGIVHLMVRKGIVPEIVNTIFEVDKKEVAAPKIVLEDLLKKSHITYYAYELLFDGIRDTKLLKKKPRRSCSKNSKRSSCIDECEAFSTYPRTYGLIHAMLTSSIHPAAENVLNKKWLGYILCLSSQPPWCNAEDILLEMDRILRPEGAVIFCDQVDVLVKVKKLVSGMRWNTKMVDHEDGPLFPEKPVSYYTTMGSQKDYAENLRVASFSAYINSTDDDSFMLKLTGAIPDPILPEVTPRLKSTFVGSKTTEEGEIGVFGADKYFNMKVDYYQTPKALIDHNSQAMIEQEKPKLRAATPSVASDACCNTQTALMPTFSENPPQIKPKTRFGKSCFTGFGFIVPCLDKKSLRINERVEYGMVQRRVVGKDSHRFANPVVFDGTMDTSQSGLLRVPDSVIENFTVGKHLEEARKSIEVFGSQQVTNKKCDIAMNLERKLAMLTWDAIPKSKNIASTLGSGTGPMDDIQSDASSDLFEIETGHPLLTMQLRESHDQISTYEPSEASIEWSVVTASAADYDEKMSIGGETRAAKTKNVVKKEGQKVRSGAGLLGFKSQKVLSIDETAVRANEINAKSMAIGKAQGYSERKEFEFVTSRRSLSSRTSSP</sequence>
<protein>
    <submittedName>
        <fullName evidence="1">Uncharacterized protein</fullName>
    </submittedName>
</protein>
<name>A0ACC0MQW9_RHOML</name>
<reference evidence="1" key="1">
    <citation type="submission" date="2022-02" db="EMBL/GenBank/DDBJ databases">
        <title>Plant Genome Project.</title>
        <authorList>
            <person name="Zhang R.-G."/>
        </authorList>
    </citation>
    <scope>NUCLEOTIDE SEQUENCE</scope>
    <source>
        <strain evidence="1">AT1</strain>
    </source>
</reference>
<keyword evidence="2" id="KW-1185">Reference proteome</keyword>
<dbReference type="Proteomes" id="UP001062846">
    <property type="component" value="Chromosome 8"/>
</dbReference>